<reference evidence="2" key="1">
    <citation type="submission" date="2014-09" db="EMBL/GenBank/DDBJ databases">
        <authorList>
            <person name="Sharma Rahul"/>
            <person name="Thines Marco"/>
        </authorList>
    </citation>
    <scope>NUCLEOTIDE SEQUENCE [LARGE SCALE GENOMIC DNA]</scope>
</reference>
<proteinExistence type="predicted"/>
<dbReference type="Proteomes" id="UP000054928">
    <property type="component" value="Unassembled WGS sequence"/>
</dbReference>
<dbReference type="AlphaFoldDB" id="A0A0P1APX2"/>
<dbReference type="EMBL" id="CCYD01000645">
    <property type="protein sequence ID" value="CEG42845.1"/>
    <property type="molecule type" value="Genomic_DNA"/>
</dbReference>
<accession>A0A0P1APX2</accession>
<keyword evidence="2" id="KW-1185">Reference proteome</keyword>
<dbReference type="GeneID" id="59052653"/>
<evidence type="ECO:0000313" key="1">
    <source>
        <dbReference type="EMBL" id="CEG42845.1"/>
    </source>
</evidence>
<evidence type="ECO:0000313" key="2">
    <source>
        <dbReference type="Proteomes" id="UP000054928"/>
    </source>
</evidence>
<sequence length="98" mass="11088">MSIGKMKTVHNIPIRALRINLDSKLRLLQKIHMFRFESLNQQSKVYHVCAHRRVKDDFHCSLTECGLFAGCRGKTKPRLQHTSFACVPPAPLSAPSCA</sequence>
<protein>
    <submittedName>
        <fullName evidence="1">Uncharacterized protein</fullName>
    </submittedName>
</protein>
<dbReference type="RefSeq" id="XP_036263242.1">
    <property type="nucleotide sequence ID" value="XM_036407548.1"/>
</dbReference>
<name>A0A0P1APX2_PLAHL</name>
<organism evidence="1 2">
    <name type="scientific">Plasmopara halstedii</name>
    <name type="common">Downy mildew of sunflower</name>
    <dbReference type="NCBI Taxonomy" id="4781"/>
    <lineage>
        <taxon>Eukaryota</taxon>
        <taxon>Sar</taxon>
        <taxon>Stramenopiles</taxon>
        <taxon>Oomycota</taxon>
        <taxon>Peronosporomycetes</taxon>
        <taxon>Peronosporales</taxon>
        <taxon>Peronosporaceae</taxon>
        <taxon>Plasmopara</taxon>
    </lineage>
</organism>